<dbReference type="EMBL" id="JAXCLX010000003">
    <property type="protein sequence ID" value="MDY0873453.1"/>
    <property type="molecule type" value="Genomic_DNA"/>
</dbReference>
<evidence type="ECO:0008006" key="3">
    <source>
        <dbReference type="Google" id="ProtNLM"/>
    </source>
</evidence>
<keyword evidence="2" id="KW-1185">Reference proteome</keyword>
<name>A0ABU5E3H6_9PROT</name>
<evidence type="ECO:0000313" key="1">
    <source>
        <dbReference type="EMBL" id="MDY0873453.1"/>
    </source>
</evidence>
<protein>
    <recommendedName>
        <fullName evidence="3">YkgJ family cysteine cluster protein</fullName>
    </recommendedName>
</protein>
<sequence length="245" mass="28049">MTQNMRPTDFKAIYDRFQANVSRFDCGRFCAPLNNGQPVCCDTTHAIPVVDKPEFALLKSRTDLWTRFKPHDATARNIVSGLHKDCVAVECKGARFCERDNRTLACRAFPFYPYFDRKGELLGLGTYWIFADRCWLMSNMQVVERDFIKEFIAAYEYVFERDTGELQAMKDHSANHRRVATRNNQPIVLIARDGGFIKIMPRTHEVRPATERDIVKTGPYKNPRAYAKAVKEAGGELPAQSPFIG</sequence>
<evidence type="ECO:0000313" key="2">
    <source>
        <dbReference type="Proteomes" id="UP001271769"/>
    </source>
</evidence>
<organism evidence="1 2">
    <name type="scientific">Dongia rigui</name>
    <dbReference type="NCBI Taxonomy" id="940149"/>
    <lineage>
        <taxon>Bacteria</taxon>
        <taxon>Pseudomonadati</taxon>
        <taxon>Pseudomonadota</taxon>
        <taxon>Alphaproteobacteria</taxon>
        <taxon>Rhodospirillales</taxon>
        <taxon>Dongiaceae</taxon>
        <taxon>Dongia</taxon>
    </lineage>
</organism>
<gene>
    <name evidence="1" type="ORF">SMD31_16050</name>
</gene>
<accession>A0ABU5E3H6</accession>
<dbReference type="Proteomes" id="UP001271769">
    <property type="component" value="Unassembled WGS sequence"/>
</dbReference>
<dbReference type="RefSeq" id="WP_320501927.1">
    <property type="nucleotide sequence ID" value="NZ_JAXCLX010000003.1"/>
</dbReference>
<proteinExistence type="predicted"/>
<comment type="caution">
    <text evidence="1">The sequence shown here is derived from an EMBL/GenBank/DDBJ whole genome shotgun (WGS) entry which is preliminary data.</text>
</comment>
<reference evidence="1 2" key="1">
    <citation type="journal article" date="2013" name="Antonie Van Leeuwenhoek">
        <title>Dongia rigui sp. nov., isolated from freshwater of a large wetland in Korea.</title>
        <authorList>
            <person name="Baik K.S."/>
            <person name="Hwang Y.M."/>
            <person name="Choi J.S."/>
            <person name="Kwon J."/>
            <person name="Seong C.N."/>
        </authorList>
    </citation>
    <scope>NUCLEOTIDE SEQUENCE [LARGE SCALE GENOMIC DNA]</scope>
    <source>
        <strain evidence="1 2">04SU4-P</strain>
    </source>
</reference>